<sequence length="625" mass="69515">MSDIKITDELQVLLDACAGLRRDMNAAIVVHGRAGTGKTTALLLCQQQLAGQGLKVLPMAFSRRGVQRFNDKQQAMFGPNASLPECVSIESFVLTCLKDHSLLKRWEGGKINARLDDPEAAKATMRLAVTALNERYAATDEHELLPARDDDLRFYLELISNLKISLTFEDAPFKWLDINGELSDEDEADIHDALRGLHLPAYAFSLFCRYENCRRDATYLGRGDAAYDLAREPDAIGRWCRESKVDVVLVDEFHDTKAAHFQIIKAMIDYGVSVIAMGDPAQDIFEFRGIGPFNAVTRLSSQTENVLSLTRSYRYGREIARLVETQLALAEEQDTGLRAATHKSAYIPLALPYSLPLLCRELLARAEQEDLNDGEQPIAILTPAAEQAIPVMRGLLLAGIPVQAGPGMPRCDLVDVMQIMRIIARLAGWASTPLSIGDALALGVFIQQPGLKLSTMELRQLEDMLIDQHGTQRGQSHELTYRLDAVSDVLALLRKKLGISTDLPLSMTALDTTLQRLAVLKYLQDRAVTQASRQGADFLLMDATHRLSELGGDGFVAELDLLRERSMLGRGVQKILVSSVLQAKGMEWRVVIMPPLAWSTNRNQTLLERRERYVACSRARVRIYC</sequence>
<dbReference type="GO" id="GO:0003677">
    <property type="term" value="F:DNA binding"/>
    <property type="evidence" value="ECO:0007669"/>
    <property type="project" value="InterPro"/>
</dbReference>
<dbReference type="PANTHER" id="PTHR11070">
    <property type="entry name" value="UVRD / RECB / PCRA DNA HELICASE FAMILY MEMBER"/>
    <property type="match status" value="1"/>
</dbReference>
<name>A0A1W1XW33_9NEIS</name>
<dbReference type="PROSITE" id="PS51198">
    <property type="entry name" value="UVRD_HELICASE_ATP_BIND"/>
    <property type="match status" value="1"/>
</dbReference>
<evidence type="ECO:0000256" key="4">
    <source>
        <dbReference type="ARBA" id="ARBA00022840"/>
    </source>
</evidence>
<dbReference type="AlphaFoldDB" id="A0A1W1XW33"/>
<keyword evidence="9" id="KW-1185">Reference proteome</keyword>
<evidence type="ECO:0000313" key="9">
    <source>
        <dbReference type="Proteomes" id="UP000192761"/>
    </source>
</evidence>
<dbReference type="Pfam" id="PF00580">
    <property type="entry name" value="UvrD-helicase"/>
    <property type="match status" value="1"/>
</dbReference>
<evidence type="ECO:0000256" key="3">
    <source>
        <dbReference type="ARBA" id="ARBA00022806"/>
    </source>
</evidence>
<evidence type="ECO:0000259" key="7">
    <source>
        <dbReference type="PROSITE" id="PS51198"/>
    </source>
</evidence>
<dbReference type="Gene3D" id="1.10.486.10">
    <property type="entry name" value="PCRA, domain 4"/>
    <property type="match status" value="1"/>
</dbReference>
<organism evidence="8 9">
    <name type="scientific">Andreprevotia lacus DSM 23236</name>
    <dbReference type="NCBI Taxonomy" id="1121001"/>
    <lineage>
        <taxon>Bacteria</taxon>
        <taxon>Pseudomonadati</taxon>
        <taxon>Pseudomonadota</taxon>
        <taxon>Betaproteobacteria</taxon>
        <taxon>Neisseriales</taxon>
        <taxon>Chitinibacteraceae</taxon>
        <taxon>Andreprevotia</taxon>
    </lineage>
</organism>
<dbReference type="EMBL" id="FWXD01000018">
    <property type="protein sequence ID" value="SMC27728.1"/>
    <property type="molecule type" value="Genomic_DNA"/>
</dbReference>
<evidence type="ECO:0000256" key="1">
    <source>
        <dbReference type="ARBA" id="ARBA00022741"/>
    </source>
</evidence>
<dbReference type="Gene3D" id="3.40.50.300">
    <property type="entry name" value="P-loop containing nucleotide triphosphate hydrolases"/>
    <property type="match status" value="2"/>
</dbReference>
<dbReference type="STRING" id="1121001.SAMN02745857_02958"/>
<dbReference type="GO" id="GO:0005524">
    <property type="term" value="F:ATP binding"/>
    <property type="evidence" value="ECO:0007669"/>
    <property type="project" value="UniProtKB-UniRule"/>
</dbReference>
<evidence type="ECO:0000313" key="8">
    <source>
        <dbReference type="EMBL" id="SMC27728.1"/>
    </source>
</evidence>
<feature type="binding site" evidence="6">
    <location>
        <begin position="32"/>
        <end position="39"/>
    </location>
    <ligand>
        <name>ATP</name>
        <dbReference type="ChEBI" id="CHEBI:30616"/>
    </ligand>
</feature>
<dbReference type="GO" id="GO:0016787">
    <property type="term" value="F:hydrolase activity"/>
    <property type="evidence" value="ECO:0007669"/>
    <property type="project" value="UniProtKB-UniRule"/>
</dbReference>
<dbReference type="Proteomes" id="UP000192761">
    <property type="component" value="Unassembled WGS sequence"/>
</dbReference>
<dbReference type="PANTHER" id="PTHR11070:SF2">
    <property type="entry name" value="ATP-DEPENDENT DNA HELICASE SRS2"/>
    <property type="match status" value="1"/>
</dbReference>
<accession>A0A1W1XW33</accession>
<keyword evidence="3 6" id="KW-0347">Helicase</keyword>
<evidence type="ECO:0000256" key="6">
    <source>
        <dbReference type="PROSITE-ProRule" id="PRU00560"/>
    </source>
</evidence>
<reference evidence="8 9" key="1">
    <citation type="submission" date="2017-04" db="EMBL/GenBank/DDBJ databases">
        <authorList>
            <person name="Afonso C.L."/>
            <person name="Miller P.J."/>
            <person name="Scott M.A."/>
            <person name="Spackman E."/>
            <person name="Goraichik I."/>
            <person name="Dimitrov K.M."/>
            <person name="Suarez D.L."/>
            <person name="Swayne D.E."/>
        </authorList>
    </citation>
    <scope>NUCLEOTIDE SEQUENCE [LARGE SCALE GENOMIC DNA]</scope>
    <source>
        <strain evidence="8 9">DSM 23236</strain>
    </source>
</reference>
<evidence type="ECO:0000256" key="2">
    <source>
        <dbReference type="ARBA" id="ARBA00022801"/>
    </source>
</evidence>
<dbReference type="RefSeq" id="WP_084091584.1">
    <property type="nucleotide sequence ID" value="NZ_FWXD01000018.1"/>
</dbReference>
<dbReference type="SUPFAM" id="SSF52540">
    <property type="entry name" value="P-loop containing nucleoside triphosphate hydrolases"/>
    <property type="match status" value="1"/>
</dbReference>
<keyword evidence="1 6" id="KW-0547">Nucleotide-binding</keyword>
<dbReference type="OrthoDB" id="8572255at2"/>
<proteinExistence type="predicted"/>
<gene>
    <name evidence="8" type="ORF">SAMN02745857_02958</name>
</gene>
<feature type="domain" description="UvrD-like helicase ATP-binding" evidence="7">
    <location>
        <begin position="11"/>
        <end position="316"/>
    </location>
</feature>
<dbReference type="InterPro" id="IPR027417">
    <property type="entry name" value="P-loop_NTPase"/>
</dbReference>
<keyword evidence="2 6" id="KW-0378">Hydrolase</keyword>
<evidence type="ECO:0000256" key="5">
    <source>
        <dbReference type="ARBA" id="ARBA00034923"/>
    </source>
</evidence>
<dbReference type="GO" id="GO:0000725">
    <property type="term" value="P:recombinational repair"/>
    <property type="evidence" value="ECO:0007669"/>
    <property type="project" value="TreeGrafter"/>
</dbReference>
<protein>
    <recommendedName>
        <fullName evidence="5">DNA 3'-5' helicase II</fullName>
    </recommendedName>
</protein>
<dbReference type="InterPro" id="IPR014016">
    <property type="entry name" value="UvrD-like_ATP-bd"/>
</dbReference>
<dbReference type="GO" id="GO:0043138">
    <property type="term" value="F:3'-5' DNA helicase activity"/>
    <property type="evidence" value="ECO:0007669"/>
    <property type="project" value="TreeGrafter"/>
</dbReference>
<dbReference type="InterPro" id="IPR000212">
    <property type="entry name" value="DNA_helicase_UvrD/REP"/>
</dbReference>
<keyword evidence="4 6" id="KW-0067">ATP-binding</keyword>